<evidence type="ECO:0000313" key="2">
    <source>
        <dbReference type="Proteomes" id="UP001589792"/>
    </source>
</evidence>
<evidence type="ECO:0000313" key="1">
    <source>
        <dbReference type="EMBL" id="MFC0227004.1"/>
    </source>
</evidence>
<evidence type="ECO:0008006" key="3">
    <source>
        <dbReference type="Google" id="ProtNLM"/>
    </source>
</evidence>
<proteinExistence type="predicted"/>
<organism evidence="1 2">
    <name type="scientific">Serratia aquatilis</name>
    <dbReference type="NCBI Taxonomy" id="1737515"/>
    <lineage>
        <taxon>Bacteria</taxon>
        <taxon>Pseudomonadati</taxon>
        <taxon>Pseudomonadota</taxon>
        <taxon>Gammaproteobacteria</taxon>
        <taxon>Enterobacterales</taxon>
        <taxon>Yersiniaceae</taxon>
        <taxon>Serratia</taxon>
    </lineage>
</organism>
<comment type="caution">
    <text evidence="1">The sequence shown here is derived from an EMBL/GenBank/DDBJ whole genome shotgun (WGS) entry which is preliminary data.</text>
</comment>
<dbReference type="RefSeq" id="WP_380675143.1">
    <property type="nucleotide sequence ID" value="NZ_CP173186.1"/>
</dbReference>
<gene>
    <name evidence="1" type="ORF">ACFFJ3_10900</name>
</gene>
<reference evidence="1 2" key="1">
    <citation type="submission" date="2024-09" db="EMBL/GenBank/DDBJ databases">
        <authorList>
            <person name="Sun Q."/>
            <person name="Mori K."/>
        </authorList>
    </citation>
    <scope>NUCLEOTIDE SEQUENCE [LARGE SCALE GENOMIC DNA]</scope>
    <source>
        <strain evidence="1 2">CCM 8626</strain>
    </source>
</reference>
<protein>
    <recommendedName>
        <fullName evidence="3">DUF3313 domain-containing protein</fullName>
    </recommendedName>
</protein>
<sequence>MESNRSLRIKVLLLSLMLAGCAKLPDSSYRNVPEHNSLKIMQQDRAFVLAVHPNFNVSQYDGLILGEVTMRKSIDGNKKEVVEHDDLDKTLIQHLTPRLKGSNSNGLRMDVEIYDIQPVSPTLNVLSAVVLLVPLDSGELTMKTTFRDNTGQVQAVRIERLSGSVMNISEGFSRYGRLTDALAEWTTHWDRWPACMSEKKANT</sequence>
<dbReference type="PROSITE" id="PS51257">
    <property type="entry name" value="PROKAR_LIPOPROTEIN"/>
    <property type="match status" value="1"/>
</dbReference>
<dbReference type="Proteomes" id="UP001589792">
    <property type="component" value="Unassembled WGS sequence"/>
</dbReference>
<name>A0ABV6EDD4_9GAMM</name>
<keyword evidence="2" id="KW-1185">Reference proteome</keyword>
<accession>A0ABV6EDD4</accession>
<dbReference type="EMBL" id="JBHLXG010000010">
    <property type="protein sequence ID" value="MFC0227004.1"/>
    <property type="molecule type" value="Genomic_DNA"/>
</dbReference>